<evidence type="ECO:0000256" key="1">
    <source>
        <dbReference type="SAM" id="MobiDB-lite"/>
    </source>
</evidence>
<proteinExistence type="predicted"/>
<protein>
    <submittedName>
        <fullName evidence="2">Uncharacterized protein</fullName>
    </submittedName>
</protein>
<dbReference type="Proteomes" id="UP001159405">
    <property type="component" value="Unassembled WGS sequence"/>
</dbReference>
<reference evidence="2 3" key="1">
    <citation type="submission" date="2022-05" db="EMBL/GenBank/DDBJ databases">
        <authorList>
            <consortium name="Genoscope - CEA"/>
            <person name="William W."/>
        </authorList>
    </citation>
    <scope>NUCLEOTIDE SEQUENCE [LARGE SCALE GENOMIC DNA]</scope>
</reference>
<dbReference type="EMBL" id="CALNXK010000150">
    <property type="protein sequence ID" value="CAH3169473.1"/>
    <property type="molecule type" value="Genomic_DNA"/>
</dbReference>
<gene>
    <name evidence="2" type="ORF">PLOB_00010128</name>
</gene>
<keyword evidence="3" id="KW-1185">Reference proteome</keyword>
<organism evidence="2 3">
    <name type="scientific">Porites lobata</name>
    <dbReference type="NCBI Taxonomy" id="104759"/>
    <lineage>
        <taxon>Eukaryota</taxon>
        <taxon>Metazoa</taxon>
        <taxon>Cnidaria</taxon>
        <taxon>Anthozoa</taxon>
        <taxon>Hexacorallia</taxon>
        <taxon>Scleractinia</taxon>
        <taxon>Fungiina</taxon>
        <taxon>Poritidae</taxon>
        <taxon>Porites</taxon>
    </lineage>
</organism>
<evidence type="ECO:0000313" key="2">
    <source>
        <dbReference type="EMBL" id="CAH3169473.1"/>
    </source>
</evidence>
<sequence>EQVQRKASSTYLRQAQRIGKRHSVLRTGTAKGQLNVFRTGTAYRGQAQRIEDRTGTAYRGQPHCIEEKHSVSRTGTAYPGPARGTENQEPHNPLPAGQNMAALQSSTICCACPRYAVLVLNAMWLSSICRACPRYAVPFLNTPCLS</sequence>
<feature type="non-terminal residue" evidence="2">
    <location>
        <position position="1"/>
    </location>
</feature>
<name>A0ABN8QRQ0_9CNID</name>
<feature type="region of interest" description="Disordered" evidence="1">
    <location>
        <begin position="69"/>
        <end position="94"/>
    </location>
</feature>
<evidence type="ECO:0000313" key="3">
    <source>
        <dbReference type="Proteomes" id="UP001159405"/>
    </source>
</evidence>
<comment type="caution">
    <text evidence="2">The sequence shown here is derived from an EMBL/GenBank/DDBJ whole genome shotgun (WGS) entry which is preliminary data.</text>
</comment>
<accession>A0ABN8QRQ0</accession>